<protein>
    <submittedName>
        <fullName evidence="1">Uncharacterized protein</fullName>
    </submittedName>
</protein>
<dbReference type="EMBL" id="CP069034">
    <property type="protein sequence ID" value="QRD01695.1"/>
    <property type="molecule type" value="Genomic_DNA"/>
</dbReference>
<evidence type="ECO:0000313" key="2">
    <source>
        <dbReference type="Proteomes" id="UP000663193"/>
    </source>
</evidence>
<dbReference type="Proteomes" id="UP000663193">
    <property type="component" value="Chromosome 12"/>
</dbReference>
<keyword evidence="2" id="KW-1185">Reference proteome</keyword>
<reference evidence="2" key="1">
    <citation type="journal article" date="2021" name="BMC Genomics">
        <title>Chromosome-level genome assembly and manually-curated proteome of model necrotroph Parastagonospora nodorum Sn15 reveals a genome-wide trove of candidate effector homologs, and redundancy of virulence-related functions within an accessory chromosome.</title>
        <authorList>
            <person name="Bertazzoni S."/>
            <person name="Jones D.A.B."/>
            <person name="Phan H.T."/>
            <person name="Tan K.-C."/>
            <person name="Hane J.K."/>
        </authorList>
    </citation>
    <scope>NUCLEOTIDE SEQUENCE [LARGE SCALE GENOMIC DNA]</scope>
    <source>
        <strain evidence="2">SN15 / ATCC MYA-4574 / FGSC 10173)</strain>
    </source>
</reference>
<accession>A0A7U2FAI4</accession>
<name>A0A7U2FAI4_PHANO</name>
<sequence length="52" mass="6027">MALSAYRALKLLLSTNGNRSYVLLSFDYHSRRRVCRERAAKHRSVLCEEPST</sequence>
<gene>
    <name evidence="1" type="ORF">JI435_145620</name>
</gene>
<dbReference type="VEuPathDB" id="FungiDB:JI435_145620"/>
<organism evidence="1 2">
    <name type="scientific">Phaeosphaeria nodorum (strain SN15 / ATCC MYA-4574 / FGSC 10173)</name>
    <name type="common">Glume blotch fungus</name>
    <name type="synonym">Parastagonospora nodorum</name>
    <dbReference type="NCBI Taxonomy" id="321614"/>
    <lineage>
        <taxon>Eukaryota</taxon>
        <taxon>Fungi</taxon>
        <taxon>Dikarya</taxon>
        <taxon>Ascomycota</taxon>
        <taxon>Pezizomycotina</taxon>
        <taxon>Dothideomycetes</taxon>
        <taxon>Pleosporomycetidae</taxon>
        <taxon>Pleosporales</taxon>
        <taxon>Pleosporineae</taxon>
        <taxon>Phaeosphaeriaceae</taxon>
        <taxon>Parastagonospora</taxon>
    </lineage>
</organism>
<proteinExistence type="predicted"/>
<evidence type="ECO:0000313" key="1">
    <source>
        <dbReference type="EMBL" id="QRD01695.1"/>
    </source>
</evidence>
<dbReference type="AlphaFoldDB" id="A0A7U2FAI4"/>